<comment type="caution">
    <text evidence="7">The sequence shown here is derived from an EMBL/GenBank/DDBJ whole genome shotgun (WGS) entry which is preliminary data.</text>
</comment>
<feature type="domain" description="Core-binding (CB)" evidence="6">
    <location>
        <begin position="12"/>
        <end position="101"/>
    </location>
</feature>
<dbReference type="GO" id="GO:0003677">
    <property type="term" value="F:DNA binding"/>
    <property type="evidence" value="ECO:0007669"/>
    <property type="project" value="UniProtKB-UniRule"/>
</dbReference>
<dbReference type="GO" id="GO:0006310">
    <property type="term" value="P:DNA recombination"/>
    <property type="evidence" value="ECO:0007669"/>
    <property type="project" value="UniProtKB-KW"/>
</dbReference>
<dbReference type="AlphaFoldDB" id="A0A839DP51"/>
<dbReference type="PROSITE" id="PS51900">
    <property type="entry name" value="CB"/>
    <property type="match status" value="1"/>
</dbReference>
<dbReference type="PANTHER" id="PTHR30349">
    <property type="entry name" value="PHAGE INTEGRASE-RELATED"/>
    <property type="match status" value="1"/>
</dbReference>
<proteinExistence type="predicted"/>
<dbReference type="InterPro" id="IPR044068">
    <property type="entry name" value="CB"/>
</dbReference>
<evidence type="ECO:0000256" key="3">
    <source>
        <dbReference type="ARBA" id="ARBA00023172"/>
    </source>
</evidence>
<accession>A0A839DP51</accession>
<evidence type="ECO:0000256" key="1">
    <source>
        <dbReference type="ARBA" id="ARBA00022908"/>
    </source>
</evidence>
<name>A0A839DP51_9PSEU</name>
<evidence type="ECO:0000259" key="5">
    <source>
        <dbReference type="PROSITE" id="PS51898"/>
    </source>
</evidence>
<dbReference type="InterPro" id="IPR010998">
    <property type="entry name" value="Integrase_recombinase_N"/>
</dbReference>
<dbReference type="SUPFAM" id="SSF56349">
    <property type="entry name" value="DNA breaking-rejoining enzymes"/>
    <property type="match status" value="1"/>
</dbReference>
<dbReference type="Gene3D" id="1.10.443.10">
    <property type="entry name" value="Intergrase catalytic core"/>
    <property type="match status" value="1"/>
</dbReference>
<organism evidence="7 8">
    <name type="scientific">Halosaccharopolyspora lacisalsi</name>
    <dbReference type="NCBI Taxonomy" id="1000566"/>
    <lineage>
        <taxon>Bacteria</taxon>
        <taxon>Bacillati</taxon>
        <taxon>Actinomycetota</taxon>
        <taxon>Actinomycetes</taxon>
        <taxon>Pseudonocardiales</taxon>
        <taxon>Pseudonocardiaceae</taxon>
        <taxon>Halosaccharopolyspora</taxon>
    </lineage>
</organism>
<keyword evidence="8" id="KW-1185">Reference proteome</keyword>
<dbReference type="InterPro" id="IPR050090">
    <property type="entry name" value="Tyrosine_recombinase_XerCD"/>
</dbReference>
<protein>
    <submittedName>
        <fullName evidence="7">Integrase/recombinase XerD</fullName>
    </submittedName>
</protein>
<sequence length="333" mass="36762">MSRSIEDETDTRSVTHWTETYLEHLQARKLAANSLRAYRRDLEAVGGELAELTGTSRDELAMESVTATRLRSAFARHAAVRAASSVTRSWSTWNGFFRFLVVEGAVSGNPMAVVPKPRVPEASPKPLQGEDTPERLLRLVSQGARRARDPWPERDLAVLSTLLCTGLRSAELLSLTVSSLAGRPGERRLHVRGKGGTSRSIPIEDALDEVIRSYLRSRQQRFGERLPGDEALFVDHRGQPLRRGGLQYLVRQSLRAAGISDRVHRGAMVHALRHTFATRLAEDGASAAEIAKLLGHASINSSQTYIDVTAREQRLSVRANRTHQVLGELAPGE</sequence>
<dbReference type="Pfam" id="PF00589">
    <property type="entry name" value="Phage_integrase"/>
    <property type="match status" value="1"/>
</dbReference>
<dbReference type="InterPro" id="IPR002104">
    <property type="entry name" value="Integrase_catalytic"/>
</dbReference>
<dbReference type="PROSITE" id="PS51898">
    <property type="entry name" value="TYR_RECOMBINASE"/>
    <property type="match status" value="1"/>
</dbReference>
<evidence type="ECO:0000259" key="6">
    <source>
        <dbReference type="PROSITE" id="PS51900"/>
    </source>
</evidence>
<dbReference type="InterPro" id="IPR013762">
    <property type="entry name" value="Integrase-like_cat_sf"/>
</dbReference>
<evidence type="ECO:0000256" key="2">
    <source>
        <dbReference type="ARBA" id="ARBA00023125"/>
    </source>
</evidence>
<evidence type="ECO:0000256" key="4">
    <source>
        <dbReference type="PROSITE-ProRule" id="PRU01248"/>
    </source>
</evidence>
<keyword evidence="2 4" id="KW-0238">DNA-binding</keyword>
<dbReference type="InterPro" id="IPR011010">
    <property type="entry name" value="DNA_brk_join_enz"/>
</dbReference>
<dbReference type="Proteomes" id="UP000569329">
    <property type="component" value="Unassembled WGS sequence"/>
</dbReference>
<dbReference type="RefSeq" id="WP_328795912.1">
    <property type="nucleotide sequence ID" value="NZ_JACGWZ010000001.1"/>
</dbReference>
<keyword evidence="1" id="KW-0229">DNA integration</keyword>
<dbReference type="Pfam" id="PF02899">
    <property type="entry name" value="Phage_int_SAM_1"/>
    <property type="match status" value="1"/>
</dbReference>
<dbReference type="PANTHER" id="PTHR30349:SF90">
    <property type="entry name" value="TYROSINE RECOMBINASE XERD"/>
    <property type="match status" value="1"/>
</dbReference>
<evidence type="ECO:0000313" key="8">
    <source>
        <dbReference type="Proteomes" id="UP000569329"/>
    </source>
</evidence>
<feature type="domain" description="Tyr recombinase" evidence="5">
    <location>
        <begin position="122"/>
        <end position="318"/>
    </location>
</feature>
<reference evidence="7 8" key="1">
    <citation type="submission" date="2020-07" db="EMBL/GenBank/DDBJ databases">
        <title>Sequencing the genomes of 1000 actinobacteria strains.</title>
        <authorList>
            <person name="Klenk H.-P."/>
        </authorList>
    </citation>
    <scope>NUCLEOTIDE SEQUENCE [LARGE SCALE GENOMIC DNA]</scope>
    <source>
        <strain evidence="7 8">DSM 45975</strain>
    </source>
</reference>
<dbReference type="EMBL" id="JACGWZ010000001">
    <property type="protein sequence ID" value="MBA8823762.1"/>
    <property type="molecule type" value="Genomic_DNA"/>
</dbReference>
<keyword evidence="3" id="KW-0233">DNA recombination</keyword>
<gene>
    <name evidence="7" type="ORF">FHX42_001091</name>
</gene>
<dbReference type="Gene3D" id="1.10.150.130">
    <property type="match status" value="1"/>
</dbReference>
<dbReference type="GO" id="GO:0015074">
    <property type="term" value="P:DNA integration"/>
    <property type="evidence" value="ECO:0007669"/>
    <property type="project" value="UniProtKB-KW"/>
</dbReference>
<evidence type="ECO:0000313" key="7">
    <source>
        <dbReference type="EMBL" id="MBA8823762.1"/>
    </source>
</evidence>
<dbReference type="InterPro" id="IPR004107">
    <property type="entry name" value="Integrase_SAM-like_N"/>
</dbReference>